<sequence length="96" mass="10684">MLIEAVVKIKDIVQKTEKGHTLLFSIITPKGIELQCTSLNEQVASSKLIRKGKRVVIKGYLSKNLFVSVKSIRKPKPFVVGFTQGFIEGLRKQGSL</sequence>
<name>F2JQ59_CELLD</name>
<organism evidence="1 2">
    <name type="scientific">Cellulosilyticum lentocellum (strain ATCC 49066 / DSM 5427 / NCIMB 11756 / RHM5)</name>
    <name type="common">Clostridium lentocellum</name>
    <dbReference type="NCBI Taxonomy" id="642492"/>
    <lineage>
        <taxon>Bacteria</taxon>
        <taxon>Bacillati</taxon>
        <taxon>Bacillota</taxon>
        <taxon>Clostridia</taxon>
        <taxon>Lachnospirales</taxon>
        <taxon>Cellulosilyticaceae</taxon>
        <taxon>Cellulosilyticum</taxon>
    </lineage>
</organism>
<keyword evidence="2" id="KW-1185">Reference proteome</keyword>
<evidence type="ECO:0000313" key="2">
    <source>
        <dbReference type="Proteomes" id="UP000008467"/>
    </source>
</evidence>
<protein>
    <submittedName>
        <fullName evidence="1">Uncharacterized protein</fullName>
    </submittedName>
</protein>
<evidence type="ECO:0000313" key="1">
    <source>
        <dbReference type="EMBL" id="ADZ82607.1"/>
    </source>
</evidence>
<dbReference type="EMBL" id="CP002582">
    <property type="protein sequence ID" value="ADZ82607.1"/>
    <property type="molecule type" value="Genomic_DNA"/>
</dbReference>
<dbReference type="STRING" id="642492.Clole_0874"/>
<dbReference type="AlphaFoldDB" id="F2JQ59"/>
<accession>F2JQ59</accession>
<dbReference type="KEGG" id="cle:Clole_0874"/>
<dbReference type="RefSeq" id="WP_013655908.1">
    <property type="nucleotide sequence ID" value="NC_015275.1"/>
</dbReference>
<proteinExistence type="predicted"/>
<dbReference type="Proteomes" id="UP000008467">
    <property type="component" value="Chromosome"/>
</dbReference>
<gene>
    <name evidence="1" type="ordered locus">Clole_0874</name>
</gene>
<dbReference type="HOGENOM" id="CLU_2354642_0_0_9"/>
<reference evidence="1 2" key="1">
    <citation type="journal article" date="2011" name="J. Bacteriol.">
        <title>Complete genome sequence of the cellulose-degrading bacterium Cellulosilyticum lentocellum.</title>
        <authorList>
            <consortium name="US DOE Joint Genome Institute"/>
            <person name="Miller D.A."/>
            <person name="Suen G."/>
            <person name="Bruce D."/>
            <person name="Copeland A."/>
            <person name="Cheng J.F."/>
            <person name="Detter C."/>
            <person name="Goodwin L.A."/>
            <person name="Han C.S."/>
            <person name="Hauser L.J."/>
            <person name="Land M.L."/>
            <person name="Lapidus A."/>
            <person name="Lucas S."/>
            <person name="Meincke L."/>
            <person name="Pitluck S."/>
            <person name="Tapia R."/>
            <person name="Teshima H."/>
            <person name="Woyke T."/>
            <person name="Fox B.G."/>
            <person name="Angert E.R."/>
            <person name="Currie C.R."/>
        </authorList>
    </citation>
    <scope>NUCLEOTIDE SEQUENCE [LARGE SCALE GENOMIC DNA]</scope>
    <source>
        <strain evidence="2">ATCC 49066 / DSM 5427 / NCIMB 11756 / RHM5</strain>
    </source>
</reference>